<accession>A0A2N9BE94</accession>
<name>A0A2N9BE94_STRCX</name>
<evidence type="ECO:0000313" key="1">
    <source>
        <dbReference type="EMBL" id="SOR81679.1"/>
    </source>
</evidence>
<dbReference type="EMBL" id="LT963352">
    <property type="protein sequence ID" value="SOR81679.1"/>
    <property type="molecule type" value="Genomic_DNA"/>
</dbReference>
<organism evidence="1 2">
    <name type="scientific">Streptomyces chartreusis NRRL 3882</name>
    <dbReference type="NCBI Taxonomy" id="1079985"/>
    <lineage>
        <taxon>Bacteria</taxon>
        <taxon>Bacillati</taxon>
        <taxon>Actinomycetota</taxon>
        <taxon>Actinomycetes</taxon>
        <taxon>Kitasatosporales</taxon>
        <taxon>Streptomycetaceae</taxon>
        <taxon>Streptomyces</taxon>
    </lineage>
</organism>
<proteinExistence type="predicted"/>
<sequence>MTGYREQDPKGGVAHVSGGFLNYQVIPRHECVFVHR</sequence>
<gene>
    <name evidence="1" type="ORF">SCNRRL3882_5131</name>
</gene>
<dbReference type="AlphaFoldDB" id="A0A2N9BE94"/>
<reference evidence="2" key="1">
    <citation type="submission" date="2017-11" db="EMBL/GenBank/DDBJ databases">
        <authorList>
            <person name="Wibberg D."/>
        </authorList>
    </citation>
    <scope>NUCLEOTIDE SEQUENCE [LARGE SCALE GENOMIC DNA]</scope>
</reference>
<protein>
    <submittedName>
        <fullName evidence="1">Uncharacterized protein</fullName>
    </submittedName>
</protein>
<evidence type="ECO:0000313" key="2">
    <source>
        <dbReference type="Proteomes" id="UP000235464"/>
    </source>
</evidence>
<keyword evidence="2" id="KW-1185">Reference proteome</keyword>
<dbReference type="Proteomes" id="UP000235464">
    <property type="component" value="Chromosome I"/>
</dbReference>